<feature type="compositionally biased region" description="Low complexity" evidence="1">
    <location>
        <begin position="95"/>
        <end position="152"/>
    </location>
</feature>
<keyword evidence="2" id="KW-0732">Signal</keyword>
<keyword evidence="5" id="KW-1185">Reference proteome</keyword>
<dbReference type="GO" id="GO:0004553">
    <property type="term" value="F:hydrolase activity, hydrolyzing O-glycosyl compounds"/>
    <property type="evidence" value="ECO:0007669"/>
    <property type="project" value="InterPro"/>
</dbReference>
<feature type="region of interest" description="Disordered" evidence="1">
    <location>
        <begin position="76"/>
        <end position="161"/>
    </location>
</feature>
<organism evidence="4 5">
    <name type="scientific">Pleurotus ostreatus</name>
    <name type="common">Oyster mushroom</name>
    <name type="synonym">White-rot fungus</name>
    <dbReference type="NCBI Taxonomy" id="5322"/>
    <lineage>
        <taxon>Eukaryota</taxon>
        <taxon>Fungi</taxon>
        <taxon>Dikarya</taxon>
        <taxon>Basidiomycota</taxon>
        <taxon>Agaricomycotina</taxon>
        <taxon>Agaricomycetes</taxon>
        <taxon>Agaricomycetidae</taxon>
        <taxon>Agaricales</taxon>
        <taxon>Pleurotineae</taxon>
        <taxon>Pleurotaceae</taxon>
        <taxon>Pleurotus</taxon>
    </lineage>
</organism>
<evidence type="ECO:0000256" key="2">
    <source>
        <dbReference type="SAM" id="SignalP"/>
    </source>
</evidence>
<gene>
    <name evidence="4" type="ORF">PC9H_002960</name>
</gene>
<name>A0A8H6ZZZ7_PLEOS</name>
<dbReference type="GO" id="GO:0009251">
    <property type="term" value="P:glucan catabolic process"/>
    <property type="evidence" value="ECO:0007669"/>
    <property type="project" value="TreeGrafter"/>
</dbReference>
<dbReference type="Proteomes" id="UP000623687">
    <property type="component" value="Unassembled WGS sequence"/>
</dbReference>
<dbReference type="VEuPathDB" id="FungiDB:PC9H_002960"/>
<evidence type="ECO:0000313" key="5">
    <source>
        <dbReference type="Proteomes" id="UP000623687"/>
    </source>
</evidence>
<feature type="chain" id="PRO_5034287437" description="GH16 domain-containing protein" evidence="2">
    <location>
        <begin position="23"/>
        <end position="471"/>
    </location>
</feature>
<reference evidence="4" key="1">
    <citation type="submission" date="2019-07" db="EMBL/GenBank/DDBJ databases">
        <authorList>
            <person name="Palmer J.M."/>
        </authorList>
    </citation>
    <scope>NUCLEOTIDE SEQUENCE</scope>
    <source>
        <strain evidence="4">PC9</strain>
    </source>
</reference>
<dbReference type="PANTHER" id="PTHR10963:SF24">
    <property type="entry name" value="GLYCOSIDASE C21B10.07-RELATED"/>
    <property type="match status" value="1"/>
</dbReference>
<dbReference type="EMBL" id="JACETU010000002">
    <property type="protein sequence ID" value="KAF7436134.1"/>
    <property type="molecule type" value="Genomic_DNA"/>
</dbReference>
<dbReference type="InterPro" id="IPR050546">
    <property type="entry name" value="Glycosyl_Hydrlase_16"/>
</dbReference>
<dbReference type="InterPro" id="IPR013320">
    <property type="entry name" value="ConA-like_dom_sf"/>
</dbReference>
<dbReference type="RefSeq" id="XP_036634033.1">
    <property type="nucleotide sequence ID" value="XM_036772560.1"/>
</dbReference>
<protein>
    <recommendedName>
        <fullName evidence="3">GH16 domain-containing protein</fullName>
    </recommendedName>
</protein>
<evidence type="ECO:0000313" key="4">
    <source>
        <dbReference type="EMBL" id="KAF7436134.1"/>
    </source>
</evidence>
<dbReference type="AlphaFoldDB" id="A0A8H6ZZZ7"/>
<dbReference type="CDD" id="cd02181">
    <property type="entry name" value="GH16_fungal_Lam16A_glucanase"/>
    <property type="match status" value="1"/>
</dbReference>
<evidence type="ECO:0000256" key="1">
    <source>
        <dbReference type="SAM" id="MobiDB-lite"/>
    </source>
</evidence>
<proteinExistence type="predicted"/>
<dbReference type="PANTHER" id="PTHR10963">
    <property type="entry name" value="GLYCOSYL HYDROLASE-RELATED"/>
    <property type="match status" value="1"/>
</dbReference>
<dbReference type="Pfam" id="PF26113">
    <property type="entry name" value="GH16_XgeA"/>
    <property type="match status" value="1"/>
</dbReference>
<evidence type="ECO:0000259" key="3">
    <source>
        <dbReference type="PROSITE" id="PS51762"/>
    </source>
</evidence>
<sequence length="471" mass="49806">MRATSLPLYLLFLVARAALTLAGPHAVLQRAHHFAASRSRGLVSDLRLAFSVVPPRRRQKSGLVKRNGQCVVALGITDSKHSSNDEGASGDNSESSTQSNSSSASSSSSSSGASGSSSSTSTRAAATSSSRAAATTTSQRQPTSTSTTASQPSPTPASPWRLVESHEGLDFFEGWEFFTFPDSTNGIVDYLNEQDGRNANLVSVNDNNNAVMRIETTPTVAANRKSIRITTQSTWNGGLFIMDAVHMPTGCGTWPLMRGSAFWSNGPSWPTGGEIDIAESVHNYTNNQATLHTSPGCRLPSSNPSDLGISGSLLATQDCAVATTNNEGCGIRSPDSNSVGVGFNANGGGVYAMLWNGDGISVFFFPRGSIPSDIFASAPRPTSWGLPQARFPASGCNPSQFFTNHHLIFSSTLCGDWAGGVWNIAGVPGQEQSCAQRTGFSTCEDFVRASGASFNEAYWEVRSVKIYQLQS</sequence>
<accession>A0A8H6ZZZ7</accession>
<dbReference type="GeneID" id="59372778"/>
<dbReference type="InterPro" id="IPR000757">
    <property type="entry name" value="Beta-glucanase-like"/>
</dbReference>
<feature type="domain" description="GH16" evidence="3">
    <location>
        <begin position="146"/>
        <end position="426"/>
    </location>
</feature>
<dbReference type="PROSITE" id="PS51762">
    <property type="entry name" value="GH16_2"/>
    <property type="match status" value="1"/>
</dbReference>
<feature type="signal peptide" evidence="2">
    <location>
        <begin position="1"/>
        <end position="22"/>
    </location>
</feature>
<dbReference type="Gene3D" id="2.60.120.200">
    <property type="match status" value="1"/>
</dbReference>
<dbReference type="OrthoDB" id="192832at2759"/>
<dbReference type="SUPFAM" id="SSF49899">
    <property type="entry name" value="Concanavalin A-like lectins/glucanases"/>
    <property type="match status" value="1"/>
</dbReference>
<comment type="caution">
    <text evidence="4">The sequence shown here is derived from an EMBL/GenBank/DDBJ whole genome shotgun (WGS) entry which is preliminary data.</text>
</comment>